<keyword evidence="3 4" id="KW-0687">Ribonucleoprotein</keyword>
<gene>
    <name evidence="4" type="primary">rplF</name>
    <name evidence="8" type="ORF">GGP71_002910</name>
</gene>
<dbReference type="PANTHER" id="PTHR11655:SF14">
    <property type="entry name" value="LARGE RIBOSOMAL SUBUNIT PROTEIN UL6M"/>
    <property type="match status" value="1"/>
</dbReference>
<comment type="similarity">
    <text evidence="1 4 5">Belongs to the universal ribosomal protein uL6 family.</text>
</comment>
<dbReference type="InterPro" id="IPR020040">
    <property type="entry name" value="Ribosomal_uL6_a/b-dom"/>
</dbReference>
<dbReference type="InterPro" id="IPR000702">
    <property type="entry name" value="Ribosomal_uL6-like"/>
</dbReference>
<dbReference type="InterPro" id="IPR002358">
    <property type="entry name" value="Ribosomal_uL6_CS"/>
</dbReference>
<comment type="caution">
    <text evidence="8">The sequence shown here is derived from an EMBL/GenBank/DDBJ whole genome shotgun (WGS) entry which is preliminary data.</text>
</comment>
<dbReference type="HAMAP" id="MF_01365_B">
    <property type="entry name" value="Ribosomal_uL6_B"/>
    <property type="match status" value="1"/>
</dbReference>
<evidence type="ECO:0000313" key="9">
    <source>
        <dbReference type="Proteomes" id="UP001155027"/>
    </source>
</evidence>
<evidence type="ECO:0000259" key="7">
    <source>
        <dbReference type="Pfam" id="PF00347"/>
    </source>
</evidence>
<name>A0A9X2PXX7_9BACT</name>
<feature type="domain" description="Large ribosomal subunit protein uL6 alpha-beta" evidence="7">
    <location>
        <begin position="11"/>
        <end position="83"/>
    </location>
</feature>
<organism evidence="8 9">
    <name type="scientific">Salinibacter ruber</name>
    <dbReference type="NCBI Taxonomy" id="146919"/>
    <lineage>
        <taxon>Bacteria</taxon>
        <taxon>Pseudomonadati</taxon>
        <taxon>Rhodothermota</taxon>
        <taxon>Rhodothermia</taxon>
        <taxon>Rhodothermales</taxon>
        <taxon>Salinibacteraceae</taxon>
        <taxon>Salinibacter</taxon>
    </lineage>
</organism>
<dbReference type="EMBL" id="JANUAU010000011">
    <property type="protein sequence ID" value="MCS3678967.1"/>
    <property type="molecule type" value="Genomic_DNA"/>
</dbReference>
<reference evidence="8" key="1">
    <citation type="submission" date="2022-08" db="EMBL/GenBank/DDBJ databases">
        <title>Genomic Encyclopedia of Type Strains, Phase V (KMG-V): Genome sequencing to study the core and pangenomes of soil and plant-associated prokaryotes.</title>
        <authorList>
            <person name="Whitman W."/>
        </authorList>
    </citation>
    <scope>NUCLEOTIDE SEQUENCE</scope>
    <source>
        <strain evidence="8">0</strain>
    </source>
</reference>
<comment type="function">
    <text evidence="4 6">This protein binds to the 23S rRNA, and is important in its secondary structure. It is located near the subunit interface in the base of the L7/L12 stalk, and near the tRNA binding site of the peptidyltransferase center.</text>
</comment>
<keyword evidence="4 6" id="KW-0699">rRNA-binding</keyword>
<evidence type="ECO:0000256" key="3">
    <source>
        <dbReference type="ARBA" id="ARBA00023274"/>
    </source>
</evidence>
<dbReference type="AlphaFoldDB" id="A0A9X2PXX7"/>
<evidence type="ECO:0000256" key="6">
    <source>
        <dbReference type="RuleBase" id="RU003870"/>
    </source>
</evidence>
<dbReference type="GO" id="GO:0002181">
    <property type="term" value="P:cytoplasmic translation"/>
    <property type="evidence" value="ECO:0007669"/>
    <property type="project" value="TreeGrafter"/>
</dbReference>
<proteinExistence type="inferred from homology"/>
<sequence>MARIGDNPIPFGDEVTVSVDDHNVVTIEGPKGTLTEQIDPEMTLDIADDHVVVQRPTNQKRHRSLHGLSRSLIVNMVEGVTEGYKKELKIIGVGYRAQMSDETLEIALGYSHPIYFLPPSNVTVSVDSDRGQDDIIIVEGIDKELVGQVAAKIRSLRPPEPYKGKGVRYVDEHVPLKAGKTAAR</sequence>
<dbReference type="SUPFAM" id="SSF56053">
    <property type="entry name" value="Ribosomal protein L6"/>
    <property type="match status" value="2"/>
</dbReference>
<dbReference type="PANTHER" id="PTHR11655">
    <property type="entry name" value="60S/50S RIBOSOMAL PROTEIN L6/L9"/>
    <property type="match status" value="1"/>
</dbReference>
<dbReference type="PROSITE" id="PS00525">
    <property type="entry name" value="RIBOSOMAL_L6_1"/>
    <property type="match status" value="1"/>
</dbReference>
<feature type="domain" description="Large ribosomal subunit protein uL6 alpha-beta" evidence="7">
    <location>
        <begin position="91"/>
        <end position="169"/>
    </location>
</feature>
<keyword evidence="4 6" id="KW-0694">RNA-binding</keyword>
<dbReference type="GO" id="GO:0022625">
    <property type="term" value="C:cytosolic large ribosomal subunit"/>
    <property type="evidence" value="ECO:0007669"/>
    <property type="project" value="UniProtKB-UniRule"/>
</dbReference>
<dbReference type="GO" id="GO:0019843">
    <property type="term" value="F:rRNA binding"/>
    <property type="evidence" value="ECO:0007669"/>
    <property type="project" value="UniProtKB-UniRule"/>
</dbReference>
<dbReference type="GO" id="GO:0003735">
    <property type="term" value="F:structural constituent of ribosome"/>
    <property type="evidence" value="ECO:0007669"/>
    <property type="project" value="UniProtKB-UniRule"/>
</dbReference>
<keyword evidence="2 4" id="KW-0689">Ribosomal protein</keyword>
<dbReference type="Pfam" id="PF00347">
    <property type="entry name" value="Ribosomal_L6"/>
    <property type="match status" value="2"/>
</dbReference>
<comment type="subunit">
    <text evidence="4">Part of the 50S ribosomal subunit.</text>
</comment>
<dbReference type="PIRSF" id="PIRSF002162">
    <property type="entry name" value="Ribosomal_L6"/>
    <property type="match status" value="1"/>
</dbReference>
<evidence type="ECO:0000256" key="2">
    <source>
        <dbReference type="ARBA" id="ARBA00022980"/>
    </source>
</evidence>
<evidence type="ECO:0000256" key="1">
    <source>
        <dbReference type="ARBA" id="ARBA00009356"/>
    </source>
</evidence>
<dbReference type="InterPro" id="IPR019906">
    <property type="entry name" value="Ribosomal_uL6_bac-type"/>
</dbReference>
<dbReference type="PRINTS" id="PR00059">
    <property type="entry name" value="RIBOSOMALL6"/>
</dbReference>
<protein>
    <recommendedName>
        <fullName evidence="4">Large ribosomal subunit protein uL6</fullName>
    </recommendedName>
</protein>
<evidence type="ECO:0000256" key="4">
    <source>
        <dbReference type="HAMAP-Rule" id="MF_01365"/>
    </source>
</evidence>
<dbReference type="RefSeq" id="WP_259080922.1">
    <property type="nucleotide sequence ID" value="NZ_JANUAU010000011.1"/>
</dbReference>
<evidence type="ECO:0000313" key="8">
    <source>
        <dbReference type="EMBL" id="MCS3678967.1"/>
    </source>
</evidence>
<evidence type="ECO:0000256" key="5">
    <source>
        <dbReference type="RuleBase" id="RU003869"/>
    </source>
</evidence>
<dbReference type="Gene3D" id="3.90.930.12">
    <property type="entry name" value="Ribosomal protein L6, alpha-beta domain"/>
    <property type="match status" value="2"/>
</dbReference>
<accession>A0A9X2PXX7</accession>
<dbReference type="Proteomes" id="UP001155027">
    <property type="component" value="Unassembled WGS sequence"/>
</dbReference>
<dbReference type="FunFam" id="3.90.930.12:FF:000001">
    <property type="entry name" value="50S ribosomal protein L6"/>
    <property type="match status" value="1"/>
</dbReference>
<dbReference type="InterPro" id="IPR036789">
    <property type="entry name" value="Ribosomal_uL6-like_a/b-dom_sf"/>
</dbReference>
<dbReference type="NCBIfam" id="TIGR03654">
    <property type="entry name" value="L6_bact"/>
    <property type="match status" value="1"/>
</dbReference>